<dbReference type="RefSeq" id="WP_169455930.1">
    <property type="nucleotide sequence ID" value="NZ_CP051774.1"/>
</dbReference>
<dbReference type="EMBL" id="CP051774">
    <property type="protein sequence ID" value="QJE97512.1"/>
    <property type="molecule type" value="Genomic_DNA"/>
</dbReference>
<gene>
    <name evidence="1" type="ORF">HHL09_17545</name>
</gene>
<dbReference type="KEGG" id="luo:HHL09_17545"/>
<evidence type="ECO:0000313" key="2">
    <source>
        <dbReference type="Proteomes" id="UP000501812"/>
    </source>
</evidence>
<sequence>MNLFPIARYTRRRIALAMCCTTWCRPECIDAVIFRESMRADLSQLSGG</sequence>
<organism evidence="1 2">
    <name type="scientific">Luteolibacter luteus</name>
    <dbReference type="NCBI Taxonomy" id="2728835"/>
    <lineage>
        <taxon>Bacteria</taxon>
        <taxon>Pseudomonadati</taxon>
        <taxon>Verrucomicrobiota</taxon>
        <taxon>Verrucomicrobiia</taxon>
        <taxon>Verrucomicrobiales</taxon>
        <taxon>Verrucomicrobiaceae</taxon>
        <taxon>Luteolibacter</taxon>
    </lineage>
</organism>
<accession>A0A858RKY6</accession>
<dbReference type="AlphaFoldDB" id="A0A858RKY6"/>
<proteinExistence type="predicted"/>
<protein>
    <submittedName>
        <fullName evidence="1">Uncharacterized protein</fullName>
    </submittedName>
</protein>
<keyword evidence="2" id="KW-1185">Reference proteome</keyword>
<reference evidence="1 2" key="1">
    <citation type="submission" date="2020-04" db="EMBL/GenBank/DDBJ databases">
        <title>Luteolibacter sp. G-1-1-1 isolated from soil.</title>
        <authorList>
            <person name="Dahal R.H."/>
        </authorList>
    </citation>
    <scope>NUCLEOTIDE SEQUENCE [LARGE SCALE GENOMIC DNA]</scope>
    <source>
        <strain evidence="1 2">G-1-1-1</strain>
    </source>
</reference>
<evidence type="ECO:0000313" key="1">
    <source>
        <dbReference type="EMBL" id="QJE97512.1"/>
    </source>
</evidence>
<name>A0A858RKY6_9BACT</name>
<dbReference type="Proteomes" id="UP000501812">
    <property type="component" value="Chromosome"/>
</dbReference>